<dbReference type="EMBL" id="JI165953">
    <property type="protein sequence ID" value="ADY41431.1"/>
    <property type="molecule type" value="mRNA"/>
</dbReference>
<evidence type="ECO:0000256" key="11">
    <source>
        <dbReference type="ARBA" id="ARBA00071625"/>
    </source>
</evidence>
<accession>F1KU77</accession>
<dbReference type="InterPro" id="IPR035105">
    <property type="entry name" value="Deoxycytidylate_deaminase_dom"/>
</dbReference>
<name>F1KU77_ASCSU</name>
<dbReference type="GO" id="GO:0009165">
    <property type="term" value="P:nucleotide biosynthetic process"/>
    <property type="evidence" value="ECO:0007669"/>
    <property type="project" value="UniProtKB-KW"/>
</dbReference>
<dbReference type="InterPro" id="IPR015517">
    <property type="entry name" value="dCMP_deaminase-rel"/>
</dbReference>
<dbReference type="PANTHER" id="PTHR11086:SF18">
    <property type="entry name" value="DEOXYCYTIDYLATE DEAMINASE"/>
    <property type="match status" value="1"/>
</dbReference>
<sequence>MCVVFYYRNYDVSCVSYRTRTPHNLHTDLRIEMKAYAIQFSQPSGQMTEIRGILMVADVVNHNDNKKQEGCASVCGTERFTNSTSGTSAKSELTVCDEDVRGRKREEYLSWEEYFMAVACLAAQRSKDPVTQVGAVIVNPDLKIIGSGYNGMPNGCSDDVMPWGKDSDNPLETKYPFVCHAEMNAILNRNCESVKGSTIYTVLFPCNECAKLIIQAGISEVVYKRDKPDKVEIIASKKMFDITGVRYRQFHSKRQVFIDFGSDMRDAVLGAPEGTPQLNGLHLN</sequence>
<proteinExistence type="evidence at transcript level"/>
<dbReference type="Gene3D" id="3.40.140.10">
    <property type="entry name" value="Cytidine Deaminase, domain 2"/>
    <property type="match status" value="1"/>
</dbReference>
<dbReference type="EC" id="3.5.4.12" evidence="8"/>
<keyword evidence="6" id="KW-0862">Zinc</keyword>
<dbReference type="AlphaFoldDB" id="F1KU77"/>
<dbReference type="GO" id="GO:0004132">
    <property type="term" value="F:dCMP deaminase activity"/>
    <property type="evidence" value="ECO:0007669"/>
    <property type="project" value="UniProtKB-EC"/>
</dbReference>
<protein>
    <recommendedName>
        <fullName evidence="11">Probable deoxycytidylate deaminase</fullName>
        <ecNumber evidence="8">3.5.4.12</ecNumber>
    </recommendedName>
    <alternativeName>
        <fullName evidence="9">dCMP deaminase</fullName>
    </alternativeName>
</protein>
<evidence type="ECO:0000256" key="1">
    <source>
        <dbReference type="ARBA" id="ARBA00001947"/>
    </source>
</evidence>
<comment type="cofactor">
    <cofactor evidence="1">
        <name>Zn(2+)</name>
        <dbReference type="ChEBI" id="CHEBI:29105"/>
    </cofactor>
</comment>
<dbReference type="InterPro" id="IPR002125">
    <property type="entry name" value="CMP_dCMP_dom"/>
</dbReference>
<dbReference type="InterPro" id="IPR016193">
    <property type="entry name" value="Cytidine_deaminase-like"/>
</dbReference>
<dbReference type="FunFam" id="3.40.140.10:FF:000021">
    <property type="entry name" value="Deoxycytidylate deaminase"/>
    <property type="match status" value="1"/>
</dbReference>
<dbReference type="PANTHER" id="PTHR11086">
    <property type="entry name" value="DEOXYCYTIDYLATE DEAMINASE-RELATED"/>
    <property type="match status" value="1"/>
</dbReference>
<comment type="function">
    <text evidence="7">Supplies the nucleotide substrate for thymidylate synthetase.</text>
</comment>
<dbReference type="GO" id="GO:0008270">
    <property type="term" value="F:zinc ion binding"/>
    <property type="evidence" value="ECO:0007669"/>
    <property type="project" value="InterPro"/>
</dbReference>
<evidence type="ECO:0000256" key="7">
    <source>
        <dbReference type="ARBA" id="ARBA00037036"/>
    </source>
</evidence>
<evidence type="ECO:0000256" key="4">
    <source>
        <dbReference type="ARBA" id="ARBA00022727"/>
    </source>
</evidence>
<evidence type="ECO:0000256" key="3">
    <source>
        <dbReference type="ARBA" id="ARBA00022723"/>
    </source>
</evidence>
<keyword evidence="4" id="KW-0545">Nucleotide biosynthesis</keyword>
<comment type="similarity">
    <text evidence="2">Belongs to the cytidine and deoxycytidylate deaminase family.</text>
</comment>
<dbReference type="Pfam" id="PF00383">
    <property type="entry name" value="dCMP_cyt_deam_1"/>
    <property type="match status" value="1"/>
</dbReference>
<dbReference type="PROSITE" id="PS51747">
    <property type="entry name" value="CYT_DCMP_DEAMINASES_2"/>
    <property type="match status" value="1"/>
</dbReference>
<evidence type="ECO:0000256" key="10">
    <source>
        <dbReference type="ARBA" id="ARBA00052978"/>
    </source>
</evidence>
<evidence type="ECO:0000259" key="12">
    <source>
        <dbReference type="PROSITE" id="PS51747"/>
    </source>
</evidence>
<evidence type="ECO:0000256" key="9">
    <source>
        <dbReference type="ARBA" id="ARBA00041763"/>
    </source>
</evidence>
<evidence type="ECO:0000256" key="2">
    <source>
        <dbReference type="ARBA" id="ARBA00006576"/>
    </source>
</evidence>
<feature type="domain" description="CMP/dCMP-type deaminase" evidence="12">
    <location>
        <begin position="110"/>
        <end position="247"/>
    </location>
</feature>
<evidence type="ECO:0000256" key="6">
    <source>
        <dbReference type="ARBA" id="ARBA00022833"/>
    </source>
</evidence>
<dbReference type="GO" id="GO:0005737">
    <property type="term" value="C:cytoplasm"/>
    <property type="evidence" value="ECO:0007669"/>
    <property type="project" value="TreeGrafter"/>
</dbReference>
<evidence type="ECO:0000313" key="13">
    <source>
        <dbReference type="EMBL" id="ADY41431.1"/>
    </source>
</evidence>
<dbReference type="InterPro" id="IPR016192">
    <property type="entry name" value="APOBEC/CMP_deaminase_Zn-bd"/>
</dbReference>
<dbReference type="PROSITE" id="PS00903">
    <property type="entry name" value="CYT_DCMP_DEAMINASES_1"/>
    <property type="match status" value="1"/>
</dbReference>
<comment type="catalytic activity">
    <reaction evidence="10">
        <text>dCMP + H2O + H(+) = dUMP + NH4(+)</text>
        <dbReference type="Rhea" id="RHEA:22924"/>
        <dbReference type="ChEBI" id="CHEBI:15377"/>
        <dbReference type="ChEBI" id="CHEBI:15378"/>
        <dbReference type="ChEBI" id="CHEBI:28938"/>
        <dbReference type="ChEBI" id="CHEBI:57566"/>
        <dbReference type="ChEBI" id="CHEBI:246422"/>
        <dbReference type="EC" id="3.5.4.12"/>
    </reaction>
</comment>
<reference evidence="13" key="1">
    <citation type="journal article" date="2011" name="Genome Res.">
        <title>Deep small RNA sequencing from the nematode Ascaris reveals conservation, functional diversification, and novel developmental profiles.</title>
        <authorList>
            <person name="Wang J."/>
            <person name="Czech B."/>
            <person name="Crunk A."/>
            <person name="Wallace A."/>
            <person name="Mitreva M."/>
            <person name="Hannon G.J."/>
            <person name="Davis R.E."/>
        </authorList>
    </citation>
    <scope>NUCLEOTIDE SEQUENCE</scope>
</reference>
<evidence type="ECO:0000256" key="5">
    <source>
        <dbReference type="ARBA" id="ARBA00022801"/>
    </source>
</evidence>
<dbReference type="SUPFAM" id="SSF53927">
    <property type="entry name" value="Cytidine deaminase-like"/>
    <property type="match status" value="1"/>
</dbReference>
<dbReference type="CDD" id="cd01286">
    <property type="entry name" value="deoxycytidylate_deaminase"/>
    <property type="match status" value="1"/>
</dbReference>
<keyword evidence="3" id="KW-0479">Metal-binding</keyword>
<keyword evidence="5" id="KW-0378">Hydrolase</keyword>
<organism evidence="13">
    <name type="scientific">Ascaris suum</name>
    <name type="common">Pig roundworm</name>
    <name type="synonym">Ascaris lumbricoides</name>
    <dbReference type="NCBI Taxonomy" id="6253"/>
    <lineage>
        <taxon>Eukaryota</taxon>
        <taxon>Metazoa</taxon>
        <taxon>Ecdysozoa</taxon>
        <taxon>Nematoda</taxon>
        <taxon>Chromadorea</taxon>
        <taxon>Rhabditida</taxon>
        <taxon>Spirurina</taxon>
        <taxon>Ascaridomorpha</taxon>
        <taxon>Ascaridoidea</taxon>
        <taxon>Ascarididae</taxon>
        <taxon>Ascaris</taxon>
    </lineage>
</organism>
<evidence type="ECO:0000256" key="8">
    <source>
        <dbReference type="ARBA" id="ARBA00038938"/>
    </source>
</evidence>